<evidence type="ECO:0000313" key="1">
    <source>
        <dbReference type="EMBL" id="KAJ9070597.1"/>
    </source>
</evidence>
<keyword evidence="2" id="KW-1185">Reference proteome</keyword>
<evidence type="ECO:0000313" key="2">
    <source>
        <dbReference type="Proteomes" id="UP001165960"/>
    </source>
</evidence>
<dbReference type="Proteomes" id="UP001165960">
    <property type="component" value="Unassembled WGS sequence"/>
</dbReference>
<protein>
    <submittedName>
        <fullName evidence="1">Tricalbin-2</fullName>
    </submittedName>
</protein>
<comment type="caution">
    <text evidence="1">The sequence shown here is derived from an EMBL/GenBank/DDBJ whole genome shotgun (WGS) entry which is preliminary data.</text>
</comment>
<accession>A0ACC2T7P0</accession>
<dbReference type="EMBL" id="QTSX02003568">
    <property type="protein sequence ID" value="KAJ9070597.1"/>
    <property type="molecule type" value="Genomic_DNA"/>
</dbReference>
<name>A0ACC2T7P0_9FUNG</name>
<gene>
    <name evidence="1" type="primary">TCB2_1</name>
    <name evidence="1" type="ORF">DSO57_1006316</name>
</gene>
<sequence length="1391" mass="152025">MPKTNESAANGDCREEQTPLLGKKSQSYGNCDPGPPRRASTLAKSKTINVECLPETEPQGPALTPIEELTLKFDQYVGPYVGETWFNIAIISATVFTTYFFSYFGAGLGVSLFLGFFIAKLYESSLGAAYSRKVRKIQDFLMIPELETDLESAGWINRFLDRFWVQFEPHLAKQISTEVEKAVAVHLPSFIPYVKFSNFTLGTKPPLVEGVKYYRRDESDIIIMDWKLSLCPHAHHPGIGITRPPTHPNFDPRVNLDVGVKLGPLDMKIPIKTCDFRFFANVRVKMRLMNSFPHIKTIDVSLLSLPELDARVCPFWFDITNFPGFWSLLNRQLRLNLGGIILAPKVFTLDVEGIMSGGLDSDSAVGVLQLTLSNARNLKNVELIGTIDPFVSIDIEGRKEIARSRTVDNTTEPNWDQTLTILLHNLTETLNLTVKDQNGVKKDYSLGACSLGLSSLLEEPQQDHCMPLLRQGKARGDITFRAAYFPVAEPIKNDDGTEEIIQSNSGVLRLFVRQVSGLEKQKKMIPFGFKDTVHVEVKLNGQPLTSTSPLPYSNNVVIESSTEHFIGSLSEAYFTVSLFSSGSMTASFSTTLNTILDRVANHEYWFDFTTGANPGNNTQNVRVNLDAKWAPVVMDPEAHASLPLPIGFVRVHVHQGKDIKINELGGNLAPSVMVLMSNKVYGKTNPMESTNDPMWDAIFYVPVHRSKEVLRFEVKGPSTLKKSTTLGQIDVPIAELLGPQLPTHEGYEDGELREGWHSLKSRGQIQLSTQFFSIVPEALPAKKAAASANSSTVLQSTDAAPEAPAESESEEPENRLDLTQYNSGLLRVTVVEARGVGGPRTKLYTGVYLNGDDHNAVLKTRVCKDTSTPAWGETGEAFVKEVDIDKLMVVVKESKDGDDKVVGSWVSSIQEIIAGMTEPRDDDELAWYKLDQGLGSIQLKFHFSPTLYQIHPIESVRNRGILQVKVMFAENLMAADKDGSSDPYISLSLNGGKKSKTEVRKNDLNPKFDQMFSFKVLDRINSSLTVEAFDWNQLQSHKALGSAQVSLEPLPVETQVVETVPLTGVSTGSVTLEFVFAPMYVFNEVSSRLLDAALLAGKPIDLVGGLAKGGFNLTKGAGKFAVGGATMLATGGGKLAGGAITSTGKLALGGAKLAGEGAKTVFGAPLKLASGGAGLARGLFGKKDASPTLAPPEVPNSSSSNASISSQTDVGIVRLTLVEAKDLKAADRNGYSDPYIKVQKENKVLYKTKVIKKTRNPVWEESFTLPALRSGEPMELRLHIKDHNTFGENVDLGEYTLNPLAHITDLTTPASVDVWTKSGDLQNGGSGLLHFILNFTPNATSNDASLEQLVSSPTAVAMSNTQESDASDDRRAASNTKSSFFGSLRKKMTRS</sequence>
<organism evidence="1 2">
    <name type="scientific">Entomophthora muscae</name>
    <dbReference type="NCBI Taxonomy" id="34485"/>
    <lineage>
        <taxon>Eukaryota</taxon>
        <taxon>Fungi</taxon>
        <taxon>Fungi incertae sedis</taxon>
        <taxon>Zoopagomycota</taxon>
        <taxon>Entomophthoromycotina</taxon>
        <taxon>Entomophthoromycetes</taxon>
        <taxon>Entomophthorales</taxon>
        <taxon>Entomophthoraceae</taxon>
        <taxon>Entomophthora</taxon>
    </lineage>
</organism>
<reference evidence="1" key="1">
    <citation type="submission" date="2022-04" db="EMBL/GenBank/DDBJ databases">
        <title>Genome of the entomopathogenic fungus Entomophthora muscae.</title>
        <authorList>
            <person name="Elya C."/>
            <person name="Lovett B.R."/>
            <person name="Lee E."/>
            <person name="Macias A.M."/>
            <person name="Hajek A.E."/>
            <person name="De Bivort B.L."/>
            <person name="Kasson M.T."/>
            <person name="De Fine Licht H.H."/>
            <person name="Stajich J.E."/>
        </authorList>
    </citation>
    <scope>NUCLEOTIDE SEQUENCE</scope>
    <source>
        <strain evidence="1">Berkeley</strain>
    </source>
</reference>
<proteinExistence type="predicted"/>